<accession>A0A851GIG6</accession>
<dbReference type="Pfam" id="PF13472">
    <property type="entry name" value="Lipase_GDSL_2"/>
    <property type="match status" value="1"/>
</dbReference>
<protein>
    <submittedName>
        <fullName evidence="3">Acetylglucosamine-6-sulfatase</fullName>
    </submittedName>
</protein>
<dbReference type="InterPro" id="IPR036514">
    <property type="entry name" value="SGNH_hydro_sf"/>
</dbReference>
<dbReference type="Proteomes" id="UP000557872">
    <property type="component" value="Unassembled WGS sequence"/>
</dbReference>
<evidence type="ECO:0000313" key="3">
    <source>
        <dbReference type="EMBL" id="NWK55671.1"/>
    </source>
</evidence>
<sequence>MMKPLLYLSALLVSPLITPTVSAQAAPTTADKAKSGHSAIIPADRLSSVWWRKRHEQKVASAQNAECELLFIGDSITHGWEGQGKKIWAQYYAPRKAFNIGFSGDRTQHVLWRFDHGELAAFQPKVAVIMIGTNNTGHSMQKAEETAEGIKAIISKLHAHSPKTKVLLLGVFPRGAKANDPKRVLNDQINAIIKGYDNGKTVHYLDISGAFLDDDGTLPKSVMPDLLHPKAHGYQLWADAMEPKLKKLLGE</sequence>
<dbReference type="InterPro" id="IPR013830">
    <property type="entry name" value="SGNH_hydro"/>
</dbReference>
<name>A0A851GIG6_9BACT</name>
<dbReference type="InterPro" id="IPR051532">
    <property type="entry name" value="Ester_Hydrolysis_Enzymes"/>
</dbReference>
<evidence type="ECO:0000313" key="4">
    <source>
        <dbReference type="Proteomes" id="UP000557872"/>
    </source>
</evidence>
<dbReference type="GO" id="GO:0004622">
    <property type="term" value="F:phosphatidylcholine lysophospholipase activity"/>
    <property type="evidence" value="ECO:0007669"/>
    <property type="project" value="TreeGrafter"/>
</dbReference>
<dbReference type="AlphaFoldDB" id="A0A851GIG6"/>
<dbReference type="CDD" id="cd01820">
    <property type="entry name" value="PAF_acetylesterase_like"/>
    <property type="match status" value="1"/>
</dbReference>
<organism evidence="3 4">
    <name type="scientific">Oceaniferula marina</name>
    <dbReference type="NCBI Taxonomy" id="2748318"/>
    <lineage>
        <taxon>Bacteria</taxon>
        <taxon>Pseudomonadati</taxon>
        <taxon>Verrucomicrobiota</taxon>
        <taxon>Verrucomicrobiia</taxon>
        <taxon>Verrucomicrobiales</taxon>
        <taxon>Verrucomicrobiaceae</taxon>
        <taxon>Oceaniferula</taxon>
    </lineage>
</organism>
<dbReference type="RefSeq" id="WP_178932217.1">
    <property type="nucleotide sequence ID" value="NZ_JACBAZ010000003.1"/>
</dbReference>
<feature type="chain" id="PRO_5032634928" evidence="1">
    <location>
        <begin position="26"/>
        <end position="251"/>
    </location>
</feature>
<dbReference type="PANTHER" id="PTHR30383:SF32">
    <property type="entry name" value="SGNH-HYDROLASE"/>
    <property type="match status" value="1"/>
</dbReference>
<feature type="signal peptide" evidence="1">
    <location>
        <begin position="1"/>
        <end position="25"/>
    </location>
</feature>
<reference evidence="3 4" key="1">
    <citation type="submission" date="2020-07" db="EMBL/GenBank/DDBJ databases">
        <title>Roseicoccus Jingziensis gen. nov., sp. nov., isolated from coastal seawater.</title>
        <authorList>
            <person name="Feng X."/>
        </authorList>
    </citation>
    <scope>NUCLEOTIDE SEQUENCE [LARGE SCALE GENOMIC DNA]</scope>
    <source>
        <strain evidence="3 4">N1E253</strain>
    </source>
</reference>
<keyword evidence="1" id="KW-0732">Signal</keyword>
<dbReference type="PANTHER" id="PTHR30383">
    <property type="entry name" value="THIOESTERASE 1/PROTEASE 1/LYSOPHOSPHOLIPASE L1"/>
    <property type="match status" value="1"/>
</dbReference>
<keyword evidence="4" id="KW-1185">Reference proteome</keyword>
<evidence type="ECO:0000259" key="2">
    <source>
        <dbReference type="Pfam" id="PF13472"/>
    </source>
</evidence>
<proteinExistence type="predicted"/>
<evidence type="ECO:0000256" key="1">
    <source>
        <dbReference type="SAM" id="SignalP"/>
    </source>
</evidence>
<dbReference type="Gene3D" id="3.40.50.1110">
    <property type="entry name" value="SGNH hydrolase"/>
    <property type="match status" value="1"/>
</dbReference>
<dbReference type="EMBL" id="JACBAZ010000003">
    <property type="protein sequence ID" value="NWK55671.1"/>
    <property type="molecule type" value="Genomic_DNA"/>
</dbReference>
<dbReference type="SUPFAM" id="SSF52266">
    <property type="entry name" value="SGNH hydrolase"/>
    <property type="match status" value="1"/>
</dbReference>
<gene>
    <name evidence="3" type="ORF">HW115_08615</name>
</gene>
<feature type="domain" description="SGNH hydrolase-type esterase" evidence="2">
    <location>
        <begin position="71"/>
        <end position="236"/>
    </location>
</feature>
<comment type="caution">
    <text evidence="3">The sequence shown here is derived from an EMBL/GenBank/DDBJ whole genome shotgun (WGS) entry which is preliminary data.</text>
</comment>